<dbReference type="InterPro" id="IPR002182">
    <property type="entry name" value="NB-ARC"/>
</dbReference>
<organism evidence="5 6">
    <name type="scientific">Paraphoma chrysanthemicola</name>
    <dbReference type="NCBI Taxonomy" id="798071"/>
    <lineage>
        <taxon>Eukaryota</taxon>
        <taxon>Fungi</taxon>
        <taxon>Dikarya</taxon>
        <taxon>Ascomycota</taxon>
        <taxon>Pezizomycotina</taxon>
        <taxon>Dothideomycetes</taxon>
        <taxon>Pleosporomycetidae</taxon>
        <taxon>Pleosporales</taxon>
        <taxon>Pleosporineae</taxon>
        <taxon>Phaeosphaeriaceae</taxon>
        <taxon>Paraphoma</taxon>
    </lineage>
</organism>
<dbReference type="OrthoDB" id="5394701at2759"/>
<feature type="compositionally biased region" description="Low complexity" evidence="1">
    <location>
        <begin position="1124"/>
        <end position="1144"/>
    </location>
</feature>
<proteinExistence type="predicted"/>
<accession>A0A8K0VTS5</accession>
<feature type="region of interest" description="Disordered" evidence="1">
    <location>
        <begin position="269"/>
        <end position="427"/>
    </location>
</feature>
<protein>
    <recommendedName>
        <fullName evidence="7">NB-ARC domain-containing protein</fullName>
    </recommendedName>
</protein>
<name>A0A8K0VTS5_9PLEO</name>
<evidence type="ECO:0000313" key="5">
    <source>
        <dbReference type="EMBL" id="KAH7072576.1"/>
    </source>
</evidence>
<dbReference type="InterPro" id="IPR027417">
    <property type="entry name" value="P-loop_NTPase"/>
</dbReference>
<evidence type="ECO:0000259" key="4">
    <source>
        <dbReference type="Pfam" id="PF25000"/>
    </source>
</evidence>
<dbReference type="InterPro" id="IPR010730">
    <property type="entry name" value="HET"/>
</dbReference>
<dbReference type="PANTHER" id="PTHR35205:SF1">
    <property type="entry name" value="ZU5 DOMAIN-CONTAINING PROTEIN"/>
    <property type="match status" value="1"/>
</dbReference>
<comment type="caution">
    <text evidence="5">The sequence shown here is derived from an EMBL/GenBank/DDBJ whole genome shotgun (WGS) entry which is preliminary data.</text>
</comment>
<feature type="region of interest" description="Disordered" evidence="1">
    <location>
        <begin position="1097"/>
        <end position="1170"/>
    </location>
</feature>
<dbReference type="EMBL" id="JAGMVJ010000023">
    <property type="protein sequence ID" value="KAH7072576.1"/>
    <property type="molecule type" value="Genomic_DNA"/>
</dbReference>
<feature type="compositionally biased region" description="Polar residues" evidence="1">
    <location>
        <begin position="413"/>
        <end position="425"/>
    </location>
</feature>
<feature type="domain" description="Heterokaryon incompatibility" evidence="3">
    <location>
        <begin position="980"/>
        <end position="1034"/>
    </location>
</feature>
<dbReference type="SUPFAM" id="SSF53474">
    <property type="entry name" value="alpha/beta-Hydrolases"/>
    <property type="match status" value="1"/>
</dbReference>
<dbReference type="InterPro" id="IPR029058">
    <property type="entry name" value="AB_hydrolase_fold"/>
</dbReference>
<dbReference type="Gene3D" id="3.40.50.300">
    <property type="entry name" value="P-loop containing nucleotide triphosphate hydrolases"/>
    <property type="match status" value="1"/>
</dbReference>
<evidence type="ECO:0000259" key="3">
    <source>
        <dbReference type="Pfam" id="PF06985"/>
    </source>
</evidence>
<evidence type="ECO:0008006" key="7">
    <source>
        <dbReference type="Google" id="ProtNLM"/>
    </source>
</evidence>
<keyword evidence="6" id="KW-1185">Reference proteome</keyword>
<dbReference type="SUPFAM" id="SSF52540">
    <property type="entry name" value="P-loop containing nucleoside triphosphate hydrolases"/>
    <property type="match status" value="1"/>
</dbReference>
<dbReference type="PANTHER" id="PTHR35205">
    <property type="entry name" value="NB-ARC AND TPR DOMAIN PROTEIN"/>
    <property type="match status" value="1"/>
</dbReference>
<dbReference type="Proteomes" id="UP000813461">
    <property type="component" value="Unassembled WGS sequence"/>
</dbReference>
<dbReference type="Pfam" id="PF25000">
    <property type="entry name" value="DUF7779"/>
    <property type="match status" value="1"/>
</dbReference>
<reference evidence="5" key="1">
    <citation type="journal article" date="2021" name="Nat. Commun.">
        <title>Genetic determinants of endophytism in the Arabidopsis root mycobiome.</title>
        <authorList>
            <person name="Mesny F."/>
            <person name="Miyauchi S."/>
            <person name="Thiergart T."/>
            <person name="Pickel B."/>
            <person name="Atanasova L."/>
            <person name="Karlsson M."/>
            <person name="Huettel B."/>
            <person name="Barry K.W."/>
            <person name="Haridas S."/>
            <person name="Chen C."/>
            <person name="Bauer D."/>
            <person name="Andreopoulos W."/>
            <person name="Pangilinan J."/>
            <person name="LaButti K."/>
            <person name="Riley R."/>
            <person name="Lipzen A."/>
            <person name="Clum A."/>
            <person name="Drula E."/>
            <person name="Henrissat B."/>
            <person name="Kohler A."/>
            <person name="Grigoriev I.V."/>
            <person name="Martin F.M."/>
            <person name="Hacquard S."/>
        </authorList>
    </citation>
    <scope>NUCLEOTIDE SEQUENCE</scope>
    <source>
        <strain evidence="5">MPI-SDFR-AT-0120</strain>
    </source>
</reference>
<dbReference type="Pfam" id="PF00931">
    <property type="entry name" value="NB-ARC"/>
    <property type="match status" value="1"/>
</dbReference>
<sequence length="1408" mass="156342">MPQLKELKDRPQPTNQQPSFNTGVIIVPGVAGSRLDEQTCSHFQELMKKWCAAPHVWTYDHDVQPHTQECWHSFCAAGDDLLEQMLKLVEQNPNIELVLIGHRLGAFILKKALIHGDRRKRQNLPAKLFEALKTLVMIGDPFLNDDNRKEWPKLVQDCLPQIKKTAPETFSQDSLSCLKFIEETFEQVTIQSQFFQVHGNHPAPSKLLRPFESLLKQGNCVCDGNVTVRMWITKDADEAVPSGAGKTGGCIFKEKGAFHQPLQLITSGEYWPEGSKPLPPSQDSSCSGPIVEEGAKQDLGGQRAGHEETIHGSTTATSSQPPATASLPEARIHISKSEQCTDGRCESSSSGNGIGHDKSVSRQESTRQNAARTGASTLPHSVARLSSGSAVASHESRLAVTSTPISTEHRTQSDTSEQGRASPQSAIDDIYEVDRSSASVEQGKRVEVPARIRSRPLPLRLSLPSTCDPFVGREDTMQKLQRIFFPGSTEKVSQQVTTQGPTIAVVSGIPGIGKTQIARKFAHEASSRFDAVFWLRAENKSSITRSLHELAIALRLVDGRREQNHERSAALCLNWLETSETSWLLIFDNAESAEVINSFIPHNSYGSIIITTCRQSLELAHTCGPIYVDVGPFTETESLELLRKSTSLSSQALQSESVQSLMKCLSFRPLDLSQVAGYICVNNLKEIPDDFVDRLSLNPASDLTFSEMALSTVLSVAVRSLSNDARRILALLAYLDPDNTQTSFIEAVAERFVASSSNSFEQSEERFKQALEELKLRHLIATADKGKRLQIHRALQYHIRHSMSVHEEQETLRDMISLLIVQWPSAKKFRNCLHGFWPEFDDVMDTCLRFVVVIDGLDESTTDMVIGSRFTNMLCQSLWYDHRIRGNRHEDSDALDFVHSMLIVPNHSSLESTSRSQPASSMPRRLVFIDHRRQKWQLIETQGKQYPYLAISFGFAEQDGGPKLTRSTLNGFRAGESMRRMPKPLKFCSYVGELLAVDYIWSDALCILQDDDDERVSEICALDNTYRCALSTIAPLPRLKRGLRSREINWGPYSVKCGANSIFNRLSAYKNMCQDQLPDHRNPLDLRITVEEQTYGRVTLQDDGPKLSTPNDTASTASDRSFNEPEASINPSSSISSISASPSESTHHEPSEHIVTAQDDESRQKAVEGAEECIEEGHRHYNKQSHIRAIASFVQARDSVLPFTTTSQNAMQAHVRASTYLASLFLRETCAQAASVVLSASEKFLVGWDDNVDKSMSTVALFNLTRADVLMALGNIPDATTAYSTLANLAGDDDNPNVADLAAIAKLRLSDLRISDNDLKEAQRLVKETVAHFEEQESQRGQSQYARALYHQASIYAADGKGKLKKRSMAVARQALDDVCEEFGLLAPPAEKGLEMADFEGILELGFV</sequence>
<dbReference type="Pfam" id="PF06985">
    <property type="entry name" value="HET"/>
    <property type="match status" value="1"/>
</dbReference>
<evidence type="ECO:0000259" key="2">
    <source>
        <dbReference type="Pfam" id="PF00931"/>
    </source>
</evidence>
<gene>
    <name evidence="5" type="ORF">FB567DRAFT_538406</name>
</gene>
<dbReference type="GO" id="GO:0043531">
    <property type="term" value="F:ADP binding"/>
    <property type="evidence" value="ECO:0007669"/>
    <property type="project" value="InterPro"/>
</dbReference>
<feature type="compositionally biased region" description="Basic and acidic residues" evidence="1">
    <location>
        <begin position="355"/>
        <end position="365"/>
    </location>
</feature>
<feature type="region of interest" description="Disordered" evidence="1">
    <location>
        <begin position="1"/>
        <end position="21"/>
    </location>
</feature>
<feature type="domain" description="NB-ARC" evidence="2">
    <location>
        <begin position="489"/>
        <end position="644"/>
    </location>
</feature>
<feature type="compositionally biased region" description="Polar residues" evidence="1">
    <location>
        <begin position="1108"/>
        <end position="1120"/>
    </location>
</feature>
<evidence type="ECO:0000313" key="6">
    <source>
        <dbReference type="Proteomes" id="UP000813461"/>
    </source>
</evidence>
<dbReference type="InterPro" id="IPR056681">
    <property type="entry name" value="DUF7779"/>
</dbReference>
<feature type="compositionally biased region" description="Basic and acidic residues" evidence="1">
    <location>
        <begin position="1"/>
        <end position="11"/>
    </location>
</feature>
<evidence type="ECO:0000256" key="1">
    <source>
        <dbReference type="SAM" id="MobiDB-lite"/>
    </source>
</evidence>
<feature type="compositionally biased region" description="Polar residues" evidence="1">
    <location>
        <begin position="12"/>
        <end position="21"/>
    </location>
</feature>
<feature type="compositionally biased region" description="Low complexity" evidence="1">
    <location>
        <begin position="313"/>
        <end position="328"/>
    </location>
</feature>
<feature type="domain" description="DUF7779" evidence="4">
    <location>
        <begin position="717"/>
        <end position="806"/>
    </location>
</feature>
<feature type="compositionally biased region" description="Basic and acidic residues" evidence="1">
    <location>
        <begin position="330"/>
        <end position="345"/>
    </location>
</feature>
<feature type="compositionally biased region" description="Polar residues" evidence="1">
    <location>
        <begin position="366"/>
        <end position="390"/>
    </location>
</feature>